<feature type="compositionally biased region" description="Basic and acidic residues" evidence="4">
    <location>
        <begin position="163"/>
        <end position="178"/>
    </location>
</feature>
<keyword evidence="6" id="KW-1185">Reference proteome</keyword>
<feature type="region of interest" description="Disordered" evidence="4">
    <location>
        <begin position="614"/>
        <end position="637"/>
    </location>
</feature>
<feature type="region of interest" description="Disordered" evidence="4">
    <location>
        <begin position="912"/>
        <end position="935"/>
    </location>
</feature>
<dbReference type="EMBL" id="JARKIK010000045">
    <property type="protein sequence ID" value="KAK8735924.1"/>
    <property type="molecule type" value="Genomic_DNA"/>
</dbReference>
<feature type="compositionally biased region" description="Low complexity" evidence="4">
    <location>
        <begin position="615"/>
        <end position="624"/>
    </location>
</feature>
<feature type="compositionally biased region" description="Acidic residues" evidence="4">
    <location>
        <begin position="924"/>
        <end position="935"/>
    </location>
</feature>
<feature type="compositionally biased region" description="Basic and acidic residues" evidence="4">
    <location>
        <begin position="219"/>
        <end position="237"/>
    </location>
</feature>
<feature type="region of interest" description="Disordered" evidence="4">
    <location>
        <begin position="500"/>
        <end position="544"/>
    </location>
</feature>
<feature type="compositionally biased region" description="Basic and acidic residues" evidence="4">
    <location>
        <begin position="386"/>
        <end position="402"/>
    </location>
</feature>
<evidence type="ECO:0000256" key="1">
    <source>
        <dbReference type="ARBA" id="ARBA00006788"/>
    </source>
</evidence>
<feature type="region of interest" description="Disordered" evidence="4">
    <location>
        <begin position="1"/>
        <end position="23"/>
    </location>
</feature>
<feature type="region of interest" description="Disordered" evidence="4">
    <location>
        <begin position="314"/>
        <end position="333"/>
    </location>
</feature>
<feature type="region of interest" description="Disordered" evidence="4">
    <location>
        <begin position="971"/>
        <end position="998"/>
    </location>
</feature>
<evidence type="ECO:0000313" key="5">
    <source>
        <dbReference type="EMBL" id="KAK8735924.1"/>
    </source>
</evidence>
<feature type="region of interest" description="Disordered" evidence="4">
    <location>
        <begin position="676"/>
        <end position="724"/>
    </location>
</feature>
<dbReference type="PANTHER" id="PTHR12394">
    <property type="entry name" value="ZYGIN"/>
    <property type="match status" value="1"/>
</dbReference>
<evidence type="ECO:0000256" key="3">
    <source>
        <dbReference type="ARBA" id="ARBA00023054"/>
    </source>
</evidence>
<keyword evidence="3" id="KW-0175">Coiled coil</keyword>
<evidence type="ECO:0000313" key="6">
    <source>
        <dbReference type="Proteomes" id="UP001445076"/>
    </source>
</evidence>
<dbReference type="AlphaFoldDB" id="A0AAW0X6G6"/>
<comment type="caution">
    <text evidence="5">The sequence shown here is derived from an EMBL/GenBank/DDBJ whole genome shotgun (WGS) entry which is preliminary data.</text>
</comment>
<dbReference type="InterPro" id="IPR011680">
    <property type="entry name" value="FEZ"/>
</dbReference>
<reference evidence="5 6" key="1">
    <citation type="journal article" date="2024" name="BMC Genomics">
        <title>Genome assembly of redclaw crayfish (Cherax quadricarinatus) provides insights into its immune adaptation and hypoxia tolerance.</title>
        <authorList>
            <person name="Liu Z."/>
            <person name="Zheng J."/>
            <person name="Li H."/>
            <person name="Fang K."/>
            <person name="Wang S."/>
            <person name="He J."/>
            <person name="Zhou D."/>
            <person name="Weng S."/>
            <person name="Chi M."/>
            <person name="Gu Z."/>
            <person name="He J."/>
            <person name="Li F."/>
            <person name="Wang M."/>
        </authorList>
    </citation>
    <scope>NUCLEOTIDE SEQUENCE [LARGE SCALE GENOMIC DNA]</scope>
    <source>
        <strain evidence="5">ZL_2023a</strain>
    </source>
</reference>
<dbReference type="Proteomes" id="UP001445076">
    <property type="component" value="Unassembled WGS sequence"/>
</dbReference>
<feature type="compositionally biased region" description="Basic and acidic residues" evidence="4">
    <location>
        <begin position="191"/>
        <end position="202"/>
    </location>
</feature>
<accession>A0AAW0X6G6</accession>
<feature type="compositionally biased region" description="Polar residues" evidence="4">
    <location>
        <begin position="706"/>
        <end position="716"/>
    </location>
</feature>
<dbReference type="PANTHER" id="PTHR12394:SF12">
    <property type="entry name" value="LD08195P"/>
    <property type="match status" value="1"/>
</dbReference>
<feature type="region of interest" description="Disordered" evidence="4">
    <location>
        <begin position="340"/>
        <end position="428"/>
    </location>
</feature>
<gene>
    <name evidence="5" type="ORF">OTU49_005124</name>
</gene>
<comment type="similarity">
    <text evidence="1">Belongs to the zygin family.</text>
</comment>
<dbReference type="GO" id="GO:0030424">
    <property type="term" value="C:axon"/>
    <property type="evidence" value="ECO:0007669"/>
    <property type="project" value="TreeGrafter"/>
</dbReference>
<name>A0AAW0X6G6_CHEQU</name>
<feature type="compositionally biased region" description="Polar residues" evidence="4">
    <location>
        <begin position="85"/>
        <end position="101"/>
    </location>
</feature>
<evidence type="ECO:0000256" key="4">
    <source>
        <dbReference type="SAM" id="MobiDB-lite"/>
    </source>
</evidence>
<feature type="region of interest" description="Disordered" evidence="4">
    <location>
        <begin position="44"/>
        <end position="300"/>
    </location>
</feature>
<feature type="compositionally biased region" description="Polar residues" evidence="4">
    <location>
        <begin position="412"/>
        <end position="421"/>
    </location>
</feature>
<feature type="compositionally biased region" description="Low complexity" evidence="4">
    <location>
        <begin position="322"/>
        <end position="333"/>
    </location>
</feature>
<feature type="compositionally biased region" description="Basic and acidic residues" evidence="4">
    <location>
        <begin position="259"/>
        <end position="287"/>
    </location>
</feature>
<protein>
    <recommendedName>
        <fullName evidence="7">Fasciculation and elongation protein zeta-2</fullName>
    </recommendedName>
</protein>
<evidence type="ECO:0008006" key="7">
    <source>
        <dbReference type="Google" id="ProtNLM"/>
    </source>
</evidence>
<dbReference type="Pfam" id="PF07763">
    <property type="entry name" value="FEZ"/>
    <property type="match status" value="1"/>
</dbReference>
<feature type="compositionally biased region" description="Polar residues" evidence="4">
    <location>
        <begin position="500"/>
        <end position="514"/>
    </location>
</feature>
<organism evidence="5 6">
    <name type="scientific">Cherax quadricarinatus</name>
    <name type="common">Australian red claw crayfish</name>
    <dbReference type="NCBI Taxonomy" id="27406"/>
    <lineage>
        <taxon>Eukaryota</taxon>
        <taxon>Metazoa</taxon>
        <taxon>Ecdysozoa</taxon>
        <taxon>Arthropoda</taxon>
        <taxon>Crustacea</taxon>
        <taxon>Multicrustacea</taxon>
        <taxon>Malacostraca</taxon>
        <taxon>Eumalacostraca</taxon>
        <taxon>Eucarida</taxon>
        <taxon>Decapoda</taxon>
        <taxon>Pleocyemata</taxon>
        <taxon>Astacidea</taxon>
        <taxon>Parastacoidea</taxon>
        <taxon>Parastacidae</taxon>
        <taxon>Cherax</taxon>
    </lineage>
</organism>
<feature type="compositionally biased region" description="Basic and acidic residues" evidence="4">
    <location>
        <begin position="108"/>
        <end position="119"/>
    </location>
</feature>
<proteinExistence type="inferred from homology"/>
<feature type="compositionally biased region" description="Low complexity" evidence="4">
    <location>
        <begin position="179"/>
        <end position="190"/>
    </location>
</feature>
<feature type="compositionally biased region" description="Acidic residues" evidence="4">
    <location>
        <begin position="971"/>
        <end position="981"/>
    </location>
</feature>
<feature type="compositionally biased region" description="Basic and acidic residues" evidence="4">
    <location>
        <begin position="352"/>
        <end position="377"/>
    </location>
</feature>
<keyword evidence="2" id="KW-0597">Phosphoprotein</keyword>
<sequence length="1137" mass="126643">MGSRRVTGSLAAPQHRYAKMDHERRNHELLKRLASDIPAAKTARGVLGVPTSRSLTEQEKGLQGEATHVQDQLGKTRHWKKRNIDSSFKSFQRQTSSSAMKATNGVRDILEDKMGRELELNTVKSKRDRSPAKSIRKRESSPTRSMNAGNKNDKRSSQYASENTRRPDVFERLSKIDSNKSSSIVKSSRSLQEKNSCRDKHQSGRKPSVSSVSIKTIHRREGDRIPLTEDETCRREINVCSSSMDGGQRDDYGEDEDSSTEKQEQDNIPETVDKDRDDPPVSIHERLATMPPLTKSSSGSEALYIPGECVGENTCHPRVSPQQSQSKSLKQDSLLSQAKMDGHGTESNTYKSSEHLASHADEKYDTNNSYNKREHNLHPQTSNKCSGKDGARKQSSREEIISPRKGARHEWSTQPSNTRITPKTRDERVTAAVPSTSEIIQKMRERVSDGRVQDRGEAVVDDDKDVCEADMGEEEREFYKISVQTRLVSYNNSTLVIKNTSKSESVSENAASSDTETDSLCDPTTPTPTPTTTVPTLQSSSAGPAAVADMVDDAAAHALLHLTEAHQDEPVSEDLTRTRSVRRKLAHFMSKGKSLLYEVYSATQTKLEQYTRAESLSSSTSSLDTTEHQLDSDSGYYSIPPPLVETNPIWVEDHVHRATSWLREHGCYPLIPRAEPDDAHWSSTQESFLPPRPGMMPSTAGETHLGGSQQVHQSQGMGDETDLSEEDSELAGIKVDEQWIKKNILCTCKCRYRAIDDQQIIYNSQPDNSNTQITSATNTTAGDTKTQLQSATETTLECISNILETSPGEVGSEECGLSVRATSSRESLSIAGESVCGESVMEDEMCYCSCHEEEEGHLPPHLPQEVQELLDADHARMWWTITGNFGNILPIDWSKTYTRQQYLPVLNLNEIKDVPGGTTKETDGGTEENADEEEEVAQDLDLHHLILNGLTADPVKSAEEVIQEIDDIMQEGSSSEDEGLEESSSSGENTQEPISRPFPAPLYAEKLKNMSVGELNESLMELELVIRQYSETLINQLALRDELEYEKELKNSFISLLLQVQNKRRNFNVEKKRQKKVGPNGTDPKYLTTVIPYDVGHGPPHNPTLQILIKILMAINEDSPTVPTLLTDYILKVLCPS</sequence>
<dbReference type="GO" id="GO:0005737">
    <property type="term" value="C:cytoplasm"/>
    <property type="evidence" value="ECO:0007669"/>
    <property type="project" value="TreeGrafter"/>
</dbReference>
<evidence type="ECO:0000256" key="2">
    <source>
        <dbReference type="ARBA" id="ARBA00022553"/>
    </source>
</evidence>